<protein>
    <submittedName>
        <fullName evidence="2">Uncharacterized protein</fullName>
    </submittedName>
</protein>
<gene>
    <name evidence="2" type="ORF">HK099_007828</name>
</gene>
<keyword evidence="3" id="KW-1185">Reference proteome</keyword>
<evidence type="ECO:0000313" key="3">
    <source>
        <dbReference type="Proteomes" id="UP001211065"/>
    </source>
</evidence>
<dbReference type="EMBL" id="JADGJW010000008">
    <property type="protein sequence ID" value="KAJ3227959.1"/>
    <property type="molecule type" value="Genomic_DNA"/>
</dbReference>
<accession>A0AAD5U846</accession>
<dbReference type="Proteomes" id="UP001211065">
    <property type="component" value="Unassembled WGS sequence"/>
</dbReference>
<dbReference type="PANTHER" id="PTHR32215">
    <property type="entry name" value="CILIA- AND FLAGELLA-ASSOCIATED PROTEIN 57"/>
    <property type="match status" value="1"/>
</dbReference>
<organism evidence="2 3">
    <name type="scientific">Clydaea vesicula</name>
    <dbReference type="NCBI Taxonomy" id="447962"/>
    <lineage>
        <taxon>Eukaryota</taxon>
        <taxon>Fungi</taxon>
        <taxon>Fungi incertae sedis</taxon>
        <taxon>Chytridiomycota</taxon>
        <taxon>Chytridiomycota incertae sedis</taxon>
        <taxon>Chytridiomycetes</taxon>
        <taxon>Lobulomycetales</taxon>
        <taxon>Lobulomycetaceae</taxon>
        <taxon>Clydaea</taxon>
    </lineage>
</organism>
<reference evidence="2" key="1">
    <citation type="submission" date="2020-05" db="EMBL/GenBank/DDBJ databases">
        <title>Phylogenomic resolution of chytrid fungi.</title>
        <authorList>
            <person name="Stajich J.E."/>
            <person name="Amses K."/>
            <person name="Simmons R."/>
            <person name="Seto K."/>
            <person name="Myers J."/>
            <person name="Bonds A."/>
            <person name="Quandt C.A."/>
            <person name="Barry K."/>
            <person name="Liu P."/>
            <person name="Grigoriev I."/>
            <person name="Longcore J.E."/>
            <person name="James T.Y."/>
        </authorList>
    </citation>
    <scope>NUCLEOTIDE SEQUENCE</scope>
    <source>
        <strain evidence="2">JEL0476</strain>
    </source>
</reference>
<comment type="caution">
    <text evidence="2">The sequence shown here is derived from an EMBL/GenBank/DDBJ whole genome shotgun (WGS) entry which is preliminary data.</text>
</comment>
<name>A0AAD5U846_9FUNG</name>
<dbReference type="Gene3D" id="1.20.1480.30">
    <property type="entry name" value="Designed four-helix bundle protein"/>
    <property type="match status" value="1"/>
</dbReference>
<dbReference type="AlphaFoldDB" id="A0AAD5U846"/>
<proteinExistence type="predicted"/>
<evidence type="ECO:0000256" key="1">
    <source>
        <dbReference type="SAM" id="Coils"/>
    </source>
</evidence>
<evidence type="ECO:0000313" key="2">
    <source>
        <dbReference type="EMBL" id="KAJ3227959.1"/>
    </source>
</evidence>
<sequence length="273" mass="32219">MHERDELIQDKEKRVYDLKKKNQELEKYKFVLDYNIKYLKQQVEPRENHIAEMTNHIQDINQDLESLNKSKSFSELKIEKLNEKLKKTKQDYTKKHQKVQDLFHYLKGFKTDFQDLMKYIQEPAMLKKATENLNKKYCSEMKGFKNNLLDPDVKKENLRHQELLKSKIQDLSVNSDSILLTFRADDIHTMTTNQSLLNEINELRNINKHKPLYKNKIIKLKNKLSEVESEENQGSNYRPSSSNVGKLPLIRGMSSPLPPVPTFQRSKIQLGAV</sequence>
<dbReference type="PANTHER" id="PTHR32215:SF0">
    <property type="entry name" value="CILIA- AND FLAGELLA-ASSOCIATED PROTEIN 57"/>
    <property type="match status" value="1"/>
</dbReference>
<keyword evidence="1" id="KW-0175">Coiled coil</keyword>
<feature type="coiled-coil region" evidence="1">
    <location>
        <begin position="8"/>
        <end position="102"/>
    </location>
</feature>
<dbReference type="InterPro" id="IPR052993">
    <property type="entry name" value="CFA-57"/>
</dbReference>